<gene>
    <name evidence="2" type="ORF">KFK09_019442</name>
    <name evidence="3" type="ORF">KFK09_019443</name>
</gene>
<evidence type="ECO:0000313" key="2">
    <source>
        <dbReference type="EMBL" id="KAI0498554.1"/>
    </source>
</evidence>
<dbReference type="Proteomes" id="UP000829196">
    <property type="component" value="Unassembled WGS sequence"/>
</dbReference>
<name>A0A8T3ARA3_DENNO</name>
<sequence>MTCIPALTRRVQEFLRKIWLKSRRGTVASAPFTSFLRKSCDDGFDRLPFSSIRGRRALLLSRTPPDLLLFHARLLIRSSPDLPLCSRSSSHTRPPSYSGDPPPTTSLPVRSEQATGARYSPLYALLWPNQRVRG</sequence>
<reference evidence="2" key="1">
    <citation type="journal article" date="2022" name="Front. Genet.">
        <title>Chromosome-Scale Assembly of the Dendrobium nobile Genome Provides Insights Into the Molecular Mechanism of the Biosynthesis of the Medicinal Active Ingredient of Dendrobium.</title>
        <authorList>
            <person name="Xu Q."/>
            <person name="Niu S.-C."/>
            <person name="Li K.-L."/>
            <person name="Zheng P.-J."/>
            <person name="Zhang X.-J."/>
            <person name="Jia Y."/>
            <person name="Liu Y."/>
            <person name="Niu Y.-X."/>
            <person name="Yu L.-H."/>
            <person name="Chen D.-F."/>
            <person name="Zhang G.-Q."/>
        </authorList>
    </citation>
    <scope>NUCLEOTIDE SEQUENCE</scope>
    <source>
        <tissue evidence="2">Leaf</tissue>
    </source>
</reference>
<proteinExistence type="predicted"/>
<feature type="compositionally biased region" description="Polar residues" evidence="1">
    <location>
        <begin position="86"/>
        <end position="95"/>
    </location>
</feature>
<keyword evidence="4" id="KW-1185">Reference proteome</keyword>
<evidence type="ECO:0000313" key="3">
    <source>
        <dbReference type="EMBL" id="KAI0498555.1"/>
    </source>
</evidence>
<protein>
    <submittedName>
        <fullName evidence="2">Uncharacterized protein</fullName>
    </submittedName>
</protein>
<comment type="caution">
    <text evidence="2">The sequence shown here is derived from an EMBL/GenBank/DDBJ whole genome shotgun (WGS) entry which is preliminary data.</text>
</comment>
<dbReference type="EMBL" id="JAGYWB010000014">
    <property type="protein sequence ID" value="KAI0498554.1"/>
    <property type="molecule type" value="Genomic_DNA"/>
</dbReference>
<dbReference type="EMBL" id="JAGYWB010000014">
    <property type="protein sequence ID" value="KAI0498555.1"/>
    <property type="molecule type" value="Genomic_DNA"/>
</dbReference>
<organism evidence="2 4">
    <name type="scientific">Dendrobium nobile</name>
    <name type="common">Orchid</name>
    <dbReference type="NCBI Taxonomy" id="94219"/>
    <lineage>
        <taxon>Eukaryota</taxon>
        <taxon>Viridiplantae</taxon>
        <taxon>Streptophyta</taxon>
        <taxon>Embryophyta</taxon>
        <taxon>Tracheophyta</taxon>
        <taxon>Spermatophyta</taxon>
        <taxon>Magnoliopsida</taxon>
        <taxon>Liliopsida</taxon>
        <taxon>Asparagales</taxon>
        <taxon>Orchidaceae</taxon>
        <taxon>Epidendroideae</taxon>
        <taxon>Malaxideae</taxon>
        <taxon>Dendrobiinae</taxon>
        <taxon>Dendrobium</taxon>
    </lineage>
</organism>
<dbReference type="AlphaFoldDB" id="A0A8T3ARA3"/>
<accession>A0A8T3ARA3</accession>
<evidence type="ECO:0000256" key="1">
    <source>
        <dbReference type="SAM" id="MobiDB-lite"/>
    </source>
</evidence>
<feature type="region of interest" description="Disordered" evidence="1">
    <location>
        <begin position="81"/>
        <end position="114"/>
    </location>
</feature>
<evidence type="ECO:0000313" key="4">
    <source>
        <dbReference type="Proteomes" id="UP000829196"/>
    </source>
</evidence>